<organism evidence="9 10">
    <name type="scientific">Candidatus Acutalibacter pullicola</name>
    <dbReference type="NCBI Taxonomy" id="2838417"/>
    <lineage>
        <taxon>Bacteria</taxon>
        <taxon>Bacillati</taxon>
        <taxon>Bacillota</taxon>
        <taxon>Clostridia</taxon>
        <taxon>Eubacteriales</taxon>
        <taxon>Acutalibacteraceae</taxon>
        <taxon>Acutalibacter</taxon>
    </lineage>
</organism>
<evidence type="ECO:0000256" key="3">
    <source>
        <dbReference type="ARBA" id="ARBA00022908"/>
    </source>
</evidence>
<evidence type="ECO:0000256" key="1">
    <source>
        <dbReference type="ARBA" id="ARBA00003283"/>
    </source>
</evidence>
<reference evidence="9" key="1">
    <citation type="journal article" date="2021" name="PeerJ">
        <title>Extensive microbial diversity within the chicken gut microbiome revealed by metagenomics and culture.</title>
        <authorList>
            <person name="Gilroy R."/>
            <person name="Ravi A."/>
            <person name="Getino M."/>
            <person name="Pursley I."/>
            <person name="Horton D.L."/>
            <person name="Alikhan N.F."/>
            <person name="Baker D."/>
            <person name="Gharbi K."/>
            <person name="Hall N."/>
            <person name="Watson M."/>
            <person name="Adriaenssens E.M."/>
            <person name="Foster-Nyarko E."/>
            <person name="Jarju S."/>
            <person name="Secka A."/>
            <person name="Antonio M."/>
            <person name="Oren A."/>
            <person name="Chaudhuri R.R."/>
            <person name="La Ragione R."/>
            <person name="Hildebrand F."/>
            <person name="Pallen M.J."/>
        </authorList>
    </citation>
    <scope>NUCLEOTIDE SEQUENCE</scope>
    <source>
        <strain evidence="9">CHK185-1770</strain>
    </source>
</reference>
<evidence type="ECO:0000256" key="6">
    <source>
        <dbReference type="PROSITE-ProRule" id="PRU01248"/>
    </source>
</evidence>
<dbReference type="InterPro" id="IPR013762">
    <property type="entry name" value="Integrase-like_cat_sf"/>
</dbReference>
<dbReference type="PROSITE" id="PS51900">
    <property type="entry name" value="CB"/>
    <property type="match status" value="1"/>
</dbReference>
<keyword evidence="4 6" id="KW-0238">DNA-binding</keyword>
<dbReference type="InterPro" id="IPR002104">
    <property type="entry name" value="Integrase_catalytic"/>
</dbReference>
<sequence>MKGRNPPVNKQIALYQLSDFARQLQEDERSPATIENYLRHIRAFAAWAGGQAVTKDLAAQWKEHLISQYRPGTVNTMLVSLNRFFAFLGWYDCQVKTLRIQRRLFREESKELTRAEYERLVSAAQASGRERLVLLLETICSTGIRVSEVKYITVEALKLGKAEISLKGKIRTILLPNKLCRKLLKYAKKQKTVSGEVFLTRNGKGMSRKQIWAEMKSICAKAKVAATKVFPHNLRHLFARVFYKACRDVAKLADVLGHSSIETTRIYLISTGVEHAHTLERLRLIL</sequence>
<keyword evidence="3" id="KW-0229">DNA integration</keyword>
<evidence type="ECO:0000256" key="5">
    <source>
        <dbReference type="ARBA" id="ARBA00023172"/>
    </source>
</evidence>
<reference evidence="9" key="2">
    <citation type="submission" date="2021-04" db="EMBL/GenBank/DDBJ databases">
        <authorList>
            <person name="Gilroy R."/>
        </authorList>
    </citation>
    <scope>NUCLEOTIDE SEQUENCE</scope>
    <source>
        <strain evidence="9">CHK185-1770</strain>
    </source>
</reference>
<feature type="domain" description="Core-binding (CB)" evidence="8">
    <location>
        <begin position="15"/>
        <end position="89"/>
    </location>
</feature>
<name>A0A9D2SFV4_9FIRM</name>
<dbReference type="PROSITE" id="PS51898">
    <property type="entry name" value="TYR_RECOMBINASE"/>
    <property type="match status" value="1"/>
</dbReference>
<evidence type="ECO:0000313" key="10">
    <source>
        <dbReference type="Proteomes" id="UP000826793"/>
    </source>
</evidence>
<dbReference type="PANTHER" id="PTHR30349">
    <property type="entry name" value="PHAGE INTEGRASE-RELATED"/>
    <property type="match status" value="1"/>
</dbReference>
<dbReference type="Proteomes" id="UP000826793">
    <property type="component" value="Unassembled WGS sequence"/>
</dbReference>
<evidence type="ECO:0000259" key="7">
    <source>
        <dbReference type="PROSITE" id="PS51898"/>
    </source>
</evidence>
<dbReference type="AlphaFoldDB" id="A0A9D2SFV4"/>
<dbReference type="EMBL" id="DWXG01000035">
    <property type="protein sequence ID" value="HJB97787.1"/>
    <property type="molecule type" value="Genomic_DNA"/>
</dbReference>
<comment type="similarity">
    <text evidence="2">Belongs to the 'phage' integrase family.</text>
</comment>
<evidence type="ECO:0000313" key="9">
    <source>
        <dbReference type="EMBL" id="HJB97787.1"/>
    </source>
</evidence>
<dbReference type="GO" id="GO:0003677">
    <property type="term" value="F:DNA binding"/>
    <property type="evidence" value="ECO:0007669"/>
    <property type="project" value="UniProtKB-UniRule"/>
</dbReference>
<protein>
    <submittedName>
        <fullName evidence="9">Site-specific integrase</fullName>
    </submittedName>
</protein>
<feature type="domain" description="Tyr recombinase" evidence="7">
    <location>
        <begin position="107"/>
        <end position="286"/>
    </location>
</feature>
<dbReference type="InterPro" id="IPR011010">
    <property type="entry name" value="DNA_brk_join_enz"/>
</dbReference>
<accession>A0A9D2SFV4</accession>
<comment type="function">
    <text evidence="1">Site-specific tyrosine recombinase, which acts by catalyzing the cutting and rejoining of the recombining DNA molecules.</text>
</comment>
<dbReference type="Gene3D" id="1.10.150.130">
    <property type="match status" value="1"/>
</dbReference>
<dbReference type="Pfam" id="PF02899">
    <property type="entry name" value="Phage_int_SAM_1"/>
    <property type="match status" value="1"/>
</dbReference>
<dbReference type="InterPro" id="IPR044068">
    <property type="entry name" value="CB"/>
</dbReference>
<dbReference type="SUPFAM" id="SSF56349">
    <property type="entry name" value="DNA breaking-rejoining enzymes"/>
    <property type="match status" value="1"/>
</dbReference>
<evidence type="ECO:0000256" key="2">
    <source>
        <dbReference type="ARBA" id="ARBA00008857"/>
    </source>
</evidence>
<evidence type="ECO:0000259" key="8">
    <source>
        <dbReference type="PROSITE" id="PS51900"/>
    </source>
</evidence>
<keyword evidence="5" id="KW-0233">DNA recombination</keyword>
<dbReference type="InterPro" id="IPR010998">
    <property type="entry name" value="Integrase_recombinase_N"/>
</dbReference>
<dbReference type="InterPro" id="IPR050090">
    <property type="entry name" value="Tyrosine_recombinase_XerCD"/>
</dbReference>
<dbReference type="Pfam" id="PF00589">
    <property type="entry name" value="Phage_integrase"/>
    <property type="match status" value="1"/>
</dbReference>
<comment type="caution">
    <text evidence="9">The sequence shown here is derived from an EMBL/GenBank/DDBJ whole genome shotgun (WGS) entry which is preliminary data.</text>
</comment>
<proteinExistence type="inferred from homology"/>
<dbReference type="InterPro" id="IPR004107">
    <property type="entry name" value="Integrase_SAM-like_N"/>
</dbReference>
<dbReference type="PANTHER" id="PTHR30349:SF89">
    <property type="entry name" value="INTEGRASE_RECOMBINASE"/>
    <property type="match status" value="1"/>
</dbReference>
<evidence type="ECO:0000256" key="4">
    <source>
        <dbReference type="ARBA" id="ARBA00023125"/>
    </source>
</evidence>
<dbReference type="GO" id="GO:0006310">
    <property type="term" value="P:DNA recombination"/>
    <property type="evidence" value="ECO:0007669"/>
    <property type="project" value="UniProtKB-KW"/>
</dbReference>
<gene>
    <name evidence="9" type="ORF">H9710_04320</name>
</gene>
<dbReference type="Gene3D" id="1.10.443.10">
    <property type="entry name" value="Intergrase catalytic core"/>
    <property type="match status" value="1"/>
</dbReference>
<dbReference type="GO" id="GO:0015074">
    <property type="term" value="P:DNA integration"/>
    <property type="evidence" value="ECO:0007669"/>
    <property type="project" value="UniProtKB-KW"/>
</dbReference>